<proteinExistence type="predicted"/>
<dbReference type="InterPro" id="IPR022742">
    <property type="entry name" value="Hydrolase_4"/>
</dbReference>
<sequence>MKTGVLCIHGFTGGPYEVQPFADFLKKQTDWNISIPTLPGHGDTLALKNMTADSWLMEAELALRELKKSSDRIIIVGFSMGGLIAMYLAMRYKIDRLVLLSAAAKYISPLQLIEEVKGALSDARKRRLAENEFYQRYQYKLVNTPMLSTREFLKVVKLVEPYYKNIHIPACIVQGMKDGVVPVSAADFIYDNIASEDKQIIRSETGKHMICYSEDCEDWFIRVLAFMKKGAE</sequence>
<dbReference type="AlphaFoldDB" id="A0A7W8CU65"/>
<feature type="transmembrane region" description="Helical" evidence="4">
    <location>
        <begin position="73"/>
        <end position="90"/>
    </location>
</feature>
<feature type="binding site" evidence="3">
    <location>
        <position position="80"/>
    </location>
    <ligand>
        <name>substrate</name>
    </ligand>
</feature>
<feature type="binding site" evidence="3">
    <location>
        <position position="11"/>
    </location>
    <ligand>
        <name>substrate</name>
    </ligand>
</feature>
<dbReference type="EMBL" id="JACHHE010000011">
    <property type="protein sequence ID" value="MBB5181635.1"/>
    <property type="molecule type" value="Genomic_DNA"/>
</dbReference>
<dbReference type="PIRSF" id="PIRSF017388">
    <property type="entry name" value="Esterase_lipase"/>
    <property type="match status" value="1"/>
</dbReference>
<evidence type="ECO:0000313" key="7">
    <source>
        <dbReference type="Proteomes" id="UP000525923"/>
    </source>
</evidence>
<evidence type="ECO:0000256" key="1">
    <source>
        <dbReference type="ARBA" id="ARBA00022801"/>
    </source>
</evidence>
<dbReference type="RefSeq" id="WP_135504980.1">
    <property type="nucleotide sequence ID" value="NZ_CP181055.1"/>
</dbReference>
<name>A0A7W8CU65_9BACL</name>
<dbReference type="GO" id="GO:0052689">
    <property type="term" value="F:carboxylic ester hydrolase activity"/>
    <property type="evidence" value="ECO:0007669"/>
    <property type="project" value="InterPro"/>
</dbReference>
<reference evidence="6 7" key="1">
    <citation type="submission" date="2020-08" db="EMBL/GenBank/DDBJ databases">
        <title>Genomic Encyclopedia of Type Strains, Phase IV (KMG-IV): sequencing the most valuable type-strain genomes for metagenomic binning, comparative biology and taxonomic classification.</title>
        <authorList>
            <person name="Goeker M."/>
        </authorList>
    </citation>
    <scope>NUCLEOTIDE SEQUENCE [LARGE SCALE GENOMIC DNA]</scope>
    <source>
        <strain evidence="6 7">DSM 15895</strain>
    </source>
</reference>
<keyword evidence="4" id="KW-0472">Membrane</keyword>
<dbReference type="Proteomes" id="UP000525923">
    <property type="component" value="Unassembled WGS sequence"/>
</dbReference>
<accession>A0A7W8CU65</accession>
<gene>
    <name evidence="6" type="ORF">HNQ44_003100</name>
</gene>
<dbReference type="InterPro" id="IPR012354">
    <property type="entry name" value="Esterase_lipase"/>
</dbReference>
<dbReference type="Gene3D" id="3.40.50.1820">
    <property type="entry name" value="alpha/beta hydrolase"/>
    <property type="match status" value="1"/>
</dbReference>
<dbReference type="PANTHER" id="PTHR43798">
    <property type="entry name" value="MONOACYLGLYCEROL LIPASE"/>
    <property type="match status" value="1"/>
</dbReference>
<evidence type="ECO:0000256" key="2">
    <source>
        <dbReference type="PIRSR" id="PIRSR017388-1"/>
    </source>
</evidence>
<keyword evidence="4" id="KW-0812">Transmembrane</keyword>
<dbReference type="InterPro" id="IPR029058">
    <property type="entry name" value="AB_hydrolase_fold"/>
</dbReference>
<dbReference type="OrthoDB" id="9786110at2"/>
<feature type="active site" description="Nucleophile" evidence="2">
    <location>
        <position position="79"/>
    </location>
</feature>
<dbReference type="GO" id="GO:0016020">
    <property type="term" value="C:membrane"/>
    <property type="evidence" value="ECO:0007669"/>
    <property type="project" value="TreeGrafter"/>
</dbReference>
<evidence type="ECO:0000313" key="6">
    <source>
        <dbReference type="EMBL" id="MBB5181635.1"/>
    </source>
</evidence>
<feature type="active site" description="Charge relay system" evidence="2">
    <location>
        <position position="178"/>
    </location>
</feature>
<dbReference type="Pfam" id="PF12146">
    <property type="entry name" value="Hydrolase_4"/>
    <property type="match status" value="1"/>
</dbReference>
<dbReference type="PANTHER" id="PTHR43798:SF31">
    <property type="entry name" value="AB HYDROLASE SUPERFAMILY PROTEIN YCLE"/>
    <property type="match status" value="1"/>
</dbReference>
<evidence type="ECO:0000259" key="5">
    <source>
        <dbReference type="Pfam" id="PF12146"/>
    </source>
</evidence>
<evidence type="ECO:0000256" key="3">
    <source>
        <dbReference type="PIRSR" id="PIRSR017388-2"/>
    </source>
</evidence>
<dbReference type="InterPro" id="IPR050266">
    <property type="entry name" value="AB_hydrolase_sf"/>
</dbReference>
<keyword evidence="4" id="KW-1133">Transmembrane helix</keyword>
<comment type="caution">
    <text evidence="6">The sequence shown here is derived from an EMBL/GenBank/DDBJ whole genome shotgun (WGS) entry which is preliminary data.</text>
</comment>
<organism evidence="6 7">
    <name type="scientific">Planococcus koreensis</name>
    <dbReference type="NCBI Taxonomy" id="112331"/>
    <lineage>
        <taxon>Bacteria</taxon>
        <taxon>Bacillati</taxon>
        <taxon>Bacillota</taxon>
        <taxon>Bacilli</taxon>
        <taxon>Bacillales</taxon>
        <taxon>Caryophanaceae</taxon>
        <taxon>Planococcus</taxon>
    </lineage>
</organism>
<protein>
    <submittedName>
        <fullName evidence="6">Esterase/lipase</fullName>
    </submittedName>
</protein>
<keyword evidence="1" id="KW-0378">Hydrolase</keyword>
<feature type="domain" description="Serine aminopeptidase S33" evidence="5">
    <location>
        <begin position="5"/>
        <end position="211"/>
    </location>
</feature>
<evidence type="ECO:0000256" key="4">
    <source>
        <dbReference type="SAM" id="Phobius"/>
    </source>
</evidence>
<dbReference type="SUPFAM" id="SSF53474">
    <property type="entry name" value="alpha/beta-Hydrolases"/>
    <property type="match status" value="1"/>
</dbReference>
<keyword evidence="7" id="KW-1185">Reference proteome</keyword>
<feature type="active site" description="Charge relay system" evidence="2">
    <location>
        <position position="208"/>
    </location>
</feature>